<dbReference type="PANTHER" id="PTHR22904:SF523">
    <property type="entry name" value="STRESS-INDUCED-PHOSPHOPROTEIN 1"/>
    <property type="match status" value="1"/>
</dbReference>
<dbReference type="InterPro" id="IPR032675">
    <property type="entry name" value="LRR_dom_sf"/>
</dbReference>
<reference evidence="4" key="1">
    <citation type="submission" date="2021-01" db="EMBL/GenBank/DDBJ databases">
        <authorList>
            <person name="Kaushik A."/>
        </authorList>
    </citation>
    <scope>NUCLEOTIDE SEQUENCE</scope>
    <source>
        <strain evidence="4">AG3-T5</strain>
    </source>
</reference>
<proteinExistence type="predicted"/>
<evidence type="ECO:0000313" key="5">
    <source>
        <dbReference type="Proteomes" id="UP000663841"/>
    </source>
</evidence>
<dbReference type="InterPro" id="IPR011990">
    <property type="entry name" value="TPR-like_helical_dom_sf"/>
</dbReference>
<dbReference type="Gene3D" id="3.80.10.10">
    <property type="entry name" value="Ribonuclease Inhibitor"/>
    <property type="match status" value="1"/>
</dbReference>
<keyword evidence="2 3" id="KW-0802">TPR repeat</keyword>
<gene>
    <name evidence="4" type="ORF">RDB_LOCUS9870</name>
</gene>
<dbReference type="InterPro" id="IPR019734">
    <property type="entry name" value="TPR_rpt"/>
</dbReference>
<dbReference type="SMART" id="SM00028">
    <property type="entry name" value="TPR"/>
    <property type="match status" value="2"/>
</dbReference>
<protein>
    <submittedName>
        <fullName evidence="4">Uncharacterized protein</fullName>
    </submittedName>
</protein>
<dbReference type="SUPFAM" id="SSF52047">
    <property type="entry name" value="RNI-like"/>
    <property type="match status" value="1"/>
</dbReference>
<organism evidence="4 5">
    <name type="scientific">Rhizoctonia solani</name>
    <dbReference type="NCBI Taxonomy" id="456999"/>
    <lineage>
        <taxon>Eukaryota</taxon>
        <taxon>Fungi</taxon>
        <taxon>Dikarya</taxon>
        <taxon>Basidiomycota</taxon>
        <taxon>Agaricomycotina</taxon>
        <taxon>Agaricomycetes</taxon>
        <taxon>Cantharellales</taxon>
        <taxon>Ceratobasidiaceae</taxon>
        <taxon>Rhizoctonia</taxon>
    </lineage>
</organism>
<dbReference type="SUPFAM" id="SSF48452">
    <property type="entry name" value="TPR-like"/>
    <property type="match status" value="1"/>
</dbReference>
<evidence type="ECO:0000256" key="3">
    <source>
        <dbReference type="PROSITE-ProRule" id="PRU00339"/>
    </source>
</evidence>
<dbReference type="PANTHER" id="PTHR22904">
    <property type="entry name" value="TPR REPEAT CONTAINING PROTEIN"/>
    <property type="match status" value="1"/>
</dbReference>
<evidence type="ECO:0000256" key="1">
    <source>
        <dbReference type="ARBA" id="ARBA00022737"/>
    </source>
</evidence>
<accession>A0A8H2WQY3</accession>
<dbReference type="Gene3D" id="1.25.40.10">
    <property type="entry name" value="Tetratricopeptide repeat domain"/>
    <property type="match status" value="1"/>
</dbReference>
<dbReference type="AlphaFoldDB" id="A0A8H2WQY3"/>
<feature type="repeat" description="TPR" evidence="3">
    <location>
        <begin position="36"/>
        <end position="69"/>
    </location>
</feature>
<sequence>MSWKKAFEAGLSAFKDRRYEDAVGLFTQSIDAHAHPHVLDSRAAAYEQLKRYREALSDTRKCISLQPERYQSYFRTARIFLSMGKHDRCLQMVEAARKRLNPSDAGYPKRIEELAKIEQSAREAEAQRRAHVDPLRKLPLELLVDICRTVVQEMDLDHPRGASHFAVTLGSVCKSLRELVHSTPWFWQCLTISERYFARKSSFWLDRLDGQALYSLSLVGIGFMDSAKLGSFLEATGPGAWRHLSMEGSSLHTRNIYEFVRPLDLRLHSLQIRTPPDSGTGSIPYDPFELVPLFSPLPNSRCARKLALHVGTLSMSCTTLPHITHLELGFNKLVSSQLEPLFYILRTVPNLQSLIIRPANVFVNNQHPDLLPLPDFKDMPVLRLEYLEELRISTIGPLQSLTTLQFPKLQILDLQQLPVAKPAILLRYLTDCDPSDRPPLRELRLSRVAMHPPLLLSLLTTFHETLEILEVSYCSALSHDVFSTLSFPKLRDVNFSGTDELRGSDLVRLVKNGQGKIRNMVVDGCLNVDAEALPWLRANVTGGVSCVYKTRAEAKGRRRDRYL</sequence>
<dbReference type="EMBL" id="CAJMWW010000025">
    <property type="protein sequence ID" value="CAE6402656.1"/>
    <property type="molecule type" value="Genomic_DNA"/>
</dbReference>
<dbReference type="Proteomes" id="UP000663841">
    <property type="component" value="Unassembled WGS sequence"/>
</dbReference>
<evidence type="ECO:0000256" key="2">
    <source>
        <dbReference type="ARBA" id="ARBA00022803"/>
    </source>
</evidence>
<evidence type="ECO:0000313" key="4">
    <source>
        <dbReference type="EMBL" id="CAE6402656.1"/>
    </source>
</evidence>
<keyword evidence="1" id="KW-0677">Repeat</keyword>
<comment type="caution">
    <text evidence="4">The sequence shown here is derived from an EMBL/GenBank/DDBJ whole genome shotgun (WGS) entry which is preliminary data.</text>
</comment>
<dbReference type="PROSITE" id="PS50005">
    <property type="entry name" value="TPR"/>
    <property type="match status" value="1"/>
</dbReference>
<name>A0A8H2WQY3_9AGAM</name>
<dbReference type="GO" id="GO:0051879">
    <property type="term" value="F:Hsp90 protein binding"/>
    <property type="evidence" value="ECO:0007669"/>
    <property type="project" value="TreeGrafter"/>
</dbReference>